<keyword evidence="3" id="KW-1185">Reference proteome</keyword>
<gene>
    <name evidence="2" type="ORF">GCM10022409_22620</name>
</gene>
<name>A0ABP7U6Z1_9BACT</name>
<feature type="signal peptide" evidence="1">
    <location>
        <begin position="1"/>
        <end position="20"/>
    </location>
</feature>
<dbReference type="RefSeq" id="WP_345054283.1">
    <property type="nucleotide sequence ID" value="NZ_BAABDK010000017.1"/>
</dbReference>
<dbReference type="Gene3D" id="2.60.40.4070">
    <property type="match status" value="1"/>
</dbReference>
<sequence length="419" mass="45875">MLKRLLLLAGAALLATHGSAQTLAPIEVRLPGEVSGLSKPNAALAGRPAATVSQLQEVLIQNWNGSAWVDLQRQTYLRYATPTLPGTIRIDRKNGTAWAINAVHRYRYTSAGEILSDSIDQYQQAPFGAYFAAINTFNTPSQVRWEWYKTRNAFDATAPWDSIKRNSHSYNAAGQRTQVLEEFYTSGYFSAIARRLWTYNVLGQTTVYETQSDSGPTSWDPLQRFSYTYNAAGKLQQSITEGVLLGSNTYGNSARNTMSFDAQGREAVLNTETWDSNNAWALASQTLYAYAANGDPSTATLQAWNPNTSTYQNYQRAIYTFAQVTANQRAQNAAIGLAVAPNPGTGATATLYYQLPTAAAVTVEVCDLLGRRVATALAAETQAAGEHRVALAGVALAPGLYLVRLRAGQQQWQTKWDNR</sequence>
<dbReference type="Proteomes" id="UP001501469">
    <property type="component" value="Unassembled WGS sequence"/>
</dbReference>
<dbReference type="InterPro" id="IPR026444">
    <property type="entry name" value="Secre_tail"/>
</dbReference>
<comment type="caution">
    <text evidence="2">The sequence shown here is derived from an EMBL/GenBank/DDBJ whole genome shotgun (WGS) entry which is preliminary data.</text>
</comment>
<evidence type="ECO:0008006" key="4">
    <source>
        <dbReference type="Google" id="ProtNLM"/>
    </source>
</evidence>
<dbReference type="Gene3D" id="2.40.128.720">
    <property type="match status" value="1"/>
</dbReference>
<keyword evidence="1" id="KW-0732">Signal</keyword>
<evidence type="ECO:0000313" key="3">
    <source>
        <dbReference type="Proteomes" id="UP001501469"/>
    </source>
</evidence>
<evidence type="ECO:0000256" key="1">
    <source>
        <dbReference type="SAM" id="SignalP"/>
    </source>
</evidence>
<feature type="chain" id="PRO_5046966842" description="Secretion system C-terminal sorting domain-containing protein" evidence="1">
    <location>
        <begin position="21"/>
        <end position="419"/>
    </location>
</feature>
<evidence type="ECO:0000313" key="2">
    <source>
        <dbReference type="EMBL" id="GAA4037159.1"/>
    </source>
</evidence>
<dbReference type="NCBIfam" id="TIGR04183">
    <property type="entry name" value="Por_Secre_tail"/>
    <property type="match status" value="1"/>
</dbReference>
<dbReference type="EMBL" id="BAABDK010000017">
    <property type="protein sequence ID" value="GAA4037159.1"/>
    <property type="molecule type" value="Genomic_DNA"/>
</dbReference>
<accession>A0ABP7U6Z1</accession>
<organism evidence="2 3">
    <name type="scientific">Hymenobacter glaciei</name>
    <dbReference type="NCBI Taxonomy" id="877209"/>
    <lineage>
        <taxon>Bacteria</taxon>
        <taxon>Pseudomonadati</taxon>
        <taxon>Bacteroidota</taxon>
        <taxon>Cytophagia</taxon>
        <taxon>Cytophagales</taxon>
        <taxon>Hymenobacteraceae</taxon>
        <taxon>Hymenobacter</taxon>
    </lineage>
</organism>
<reference evidence="3" key="1">
    <citation type="journal article" date="2019" name="Int. J. Syst. Evol. Microbiol.">
        <title>The Global Catalogue of Microorganisms (GCM) 10K type strain sequencing project: providing services to taxonomists for standard genome sequencing and annotation.</title>
        <authorList>
            <consortium name="The Broad Institute Genomics Platform"/>
            <consortium name="The Broad Institute Genome Sequencing Center for Infectious Disease"/>
            <person name="Wu L."/>
            <person name="Ma J."/>
        </authorList>
    </citation>
    <scope>NUCLEOTIDE SEQUENCE [LARGE SCALE GENOMIC DNA]</scope>
    <source>
        <strain evidence="3">JCM 17225</strain>
    </source>
</reference>
<proteinExistence type="predicted"/>
<protein>
    <recommendedName>
        <fullName evidence="4">Secretion system C-terminal sorting domain-containing protein</fullName>
    </recommendedName>
</protein>